<evidence type="ECO:0000313" key="3">
    <source>
        <dbReference type="EMBL" id="NGO11581.1"/>
    </source>
</evidence>
<comment type="similarity">
    <text evidence="1">Belongs to the short-chain dehydrogenases/reductases (SDR) family.</text>
</comment>
<dbReference type="PRINTS" id="PR00080">
    <property type="entry name" value="SDRFAMILY"/>
</dbReference>
<dbReference type="RefSeq" id="WP_165263939.1">
    <property type="nucleotide sequence ID" value="NZ_JAAKZY010000109.1"/>
</dbReference>
<dbReference type="GO" id="GO:0016616">
    <property type="term" value="F:oxidoreductase activity, acting on the CH-OH group of donors, NAD or NADP as acceptor"/>
    <property type="evidence" value="ECO:0007669"/>
    <property type="project" value="TreeGrafter"/>
</dbReference>
<name>A0A6G4VC82_9ACTN</name>
<proteinExistence type="inferred from homology"/>
<dbReference type="PANTHER" id="PTHR42760:SF133">
    <property type="entry name" value="3-OXOACYL-[ACYL-CARRIER-PROTEIN] REDUCTASE"/>
    <property type="match status" value="1"/>
</dbReference>
<organism evidence="3 4">
    <name type="scientific">Streptomyces scabichelini</name>
    <dbReference type="NCBI Taxonomy" id="2711217"/>
    <lineage>
        <taxon>Bacteria</taxon>
        <taxon>Bacillati</taxon>
        <taxon>Actinomycetota</taxon>
        <taxon>Actinomycetes</taxon>
        <taxon>Kitasatosporales</taxon>
        <taxon>Streptomycetaceae</taxon>
        <taxon>Streptomyces</taxon>
    </lineage>
</organism>
<evidence type="ECO:0000256" key="2">
    <source>
        <dbReference type="ARBA" id="ARBA00023002"/>
    </source>
</evidence>
<evidence type="ECO:0000256" key="1">
    <source>
        <dbReference type="ARBA" id="ARBA00006484"/>
    </source>
</evidence>
<dbReference type="Pfam" id="PF13561">
    <property type="entry name" value="adh_short_C2"/>
    <property type="match status" value="1"/>
</dbReference>
<dbReference type="PANTHER" id="PTHR42760">
    <property type="entry name" value="SHORT-CHAIN DEHYDROGENASES/REDUCTASES FAMILY MEMBER"/>
    <property type="match status" value="1"/>
</dbReference>
<protein>
    <submittedName>
        <fullName evidence="3">SDR family oxidoreductase</fullName>
    </submittedName>
</protein>
<dbReference type="Gene3D" id="3.40.50.720">
    <property type="entry name" value="NAD(P)-binding Rossmann-like Domain"/>
    <property type="match status" value="1"/>
</dbReference>
<dbReference type="InterPro" id="IPR002347">
    <property type="entry name" value="SDR_fam"/>
</dbReference>
<keyword evidence="2" id="KW-0560">Oxidoreductase</keyword>
<dbReference type="AlphaFoldDB" id="A0A6G4VC82"/>
<sequence>MNGLFKGRTALVTGGGRGIGAAIVTRLADEGATVAVNDIDQEAAERVAASVGGLAVPADIADLDRVSEVVDIVEEQLGGLDVLVNNAGIGYRGTIEEHTPKIWNRVLSVNLYAPFLLSRRAAPVLARGGGAVVNLCSVAMIGISGQVAYDVSKGGLATLTRSLAAELGPVGVRANAVCPGFIDTPMLSAAEDLTRAGEKHVRTQPIRRFGTPQEVAAAVAWLASSEAGYVTGQCLFVDGGWVRS</sequence>
<accession>A0A6G4VC82</accession>
<gene>
    <name evidence="3" type="ORF">G5C60_29305</name>
</gene>
<dbReference type="FunFam" id="3.40.50.720:FF:000084">
    <property type="entry name" value="Short-chain dehydrogenase reductase"/>
    <property type="match status" value="1"/>
</dbReference>
<reference evidence="3 4" key="1">
    <citation type="submission" date="2020-02" db="EMBL/GenBank/DDBJ databases">
        <title>Whole-genome analyses of novel actinobacteria.</title>
        <authorList>
            <person name="Sahin N."/>
            <person name="Gencbay T."/>
        </authorList>
    </citation>
    <scope>NUCLEOTIDE SEQUENCE [LARGE SCALE GENOMIC DNA]</scope>
    <source>
        <strain evidence="3 4">HC44</strain>
    </source>
</reference>
<keyword evidence="4" id="KW-1185">Reference proteome</keyword>
<dbReference type="NCBIfam" id="NF005559">
    <property type="entry name" value="PRK07231.1"/>
    <property type="match status" value="1"/>
</dbReference>
<dbReference type="InterPro" id="IPR036291">
    <property type="entry name" value="NAD(P)-bd_dom_sf"/>
</dbReference>
<dbReference type="Proteomes" id="UP000472335">
    <property type="component" value="Unassembled WGS sequence"/>
</dbReference>
<comment type="caution">
    <text evidence="3">The sequence shown here is derived from an EMBL/GenBank/DDBJ whole genome shotgun (WGS) entry which is preliminary data.</text>
</comment>
<dbReference type="EMBL" id="JAAKZY010000109">
    <property type="protein sequence ID" value="NGO11581.1"/>
    <property type="molecule type" value="Genomic_DNA"/>
</dbReference>
<dbReference type="CDD" id="cd05233">
    <property type="entry name" value="SDR_c"/>
    <property type="match status" value="1"/>
</dbReference>
<dbReference type="SUPFAM" id="SSF51735">
    <property type="entry name" value="NAD(P)-binding Rossmann-fold domains"/>
    <property type="match status" value="1"/>
</dbReference>
<dbReference type="PRINTS" id="PR00081">
    <property type="entry name" value="GDHRDH"/>
</dbReference>
<evidence type="ECO:0000313" key="4">
    <source>
        <dbReference type="Proteomes" id="UP000472335"/>
    </source>
</evidence>